<name>A0A3M8B0X9_9BACL</name>
<reference evidence="2 3" key="1">
    <citation type="submission" date="2018-10" db="EMBL/GenBank/DDBJ databases">
        <title>Phylogenomics of Brevibacillus.</title>
        <authorList>
            <person name="Dunlap C."/>
        </authorList>
    </citation>
    <scope>NUCLEOTIDE SEQUENCE [LARGE SCALE GENOMIC DNA]</scope>
    <source>
        <strain evidence="2 3">DSM 100115</strain>
    </source>
</reference>
<comment type="caution">
    <text evidence="2">The sequence shown here is derived from an EMBL/GenBank/DDBJ whole genome shotgun (WGS) entry which is preliminary data.</text>
</comment>
<dbReference type="EMBL" id="RHHS01000028">
    <property type="protein sequence ID" value="RNB56617.1"/>
    <property type="molecule type" value="Genomic_DNA"/>
</dbReference>
<protein>
    <recommendedName>
        <fullName evidence="4">CbtB-domain containing protein</fullName>
    </recommendedName>
</protein>
<dbReference type="Proteomes" id="UP000268829">
    <property type="component" value="Unassembled WGS sequence"/>
</dbReference>
<sequence length="63" mass="7204">MSHKFEHAKKYNVKNMFFSLPAQLAAVLFLAGIVLYTTLFSGYAPVHDSLHELRHALMFIPCH</sequence>
<proteinExistence type="predicted"/>
<organism evidence="2 3">
    <name type="scientific">Brevibacillus gelatini</name>
    <dbReference type="NCBI Taxonomy" id="1655277"/>
    <lineage>
        <taxon>Bacteria</taxon>
        <taxon>Bacillati</taxon>
        <taxon>Bacillota</taxon>
        <taxon>Bacilli</taxon>
        <taxon>Bacillales</taxon>
        <taxon>Paenibacillaceae</taxon>
        <taxon>Brevibacillus</taxon>
    </lineage>
</organism>
<evidence type="ECO:0000313" key="2">
    <source>
        <dbReference type="EMBL" id="RNB56617.1"/>
    </source>
</evidence>
<evidence type="ECO:0000256" key="1">
    <source>
        <dbReference type="SAM" id="Phobius"/>
    </source>
</evidence>
<accession>A0A3M8B0X9</accession>
<dbReference type="InterPro" id="IPR012667">
    <property type="entry name" value="CbtB_put"/>
</dbReference>
<evidence type="ECO:0008006" key="4">
    <source>
        <dbReference type="Google" id="ProtNLM"/>
    </source>
</evidence>
<dbReference type="AlphaFoldDB" id="A0A3M8B0X9"/>
<gene>
    <name evidence="2" type="ORF">EDM57_12530</name>
</gene>
<dbReference type="OrthoDB" id="2627906at2"/>
<feature type="transmembrane region" description="Helical" evidence="1">
    <location>
        <begin position="20"/>
        <end position="44"/>
    </location>
</feature>
<keyword evidence="3" id="KW-1185">Reference proteome</keyword>
<keyword evidence="1" id="KW-0812">Transmembrane</keyword>
<keyword evidence="1" id="KW-0472">Membrane</keyword>
<keyword evidence="1" id="KW-1133">Transmembrane helix</keyword>
<evidence type="ECO:0000313" key="3">
    <source>
        <dbReference type="Proteomes" id="UP000268829"/>
    </source>
</evidence>
<dbReference type="Pfam" id="PF09489">
    <property type="entry name" value="CbtB"/>
    <property type="match status" value="1"/>
</dbReference>